<protein>
    <recommendedName>
        <fullName evidence="9">Protein kish</fullName>
    </recommendedName>
</protein>
<evidence type="ECO:0000256" key="6">
    <source>
        <dbReference type="ARBA" id="ARBA00022989"/>
    </source>
</evidence>
<name>A0A8J4X728_CLAMG</name>
<proteinExistence type="inferred from homology"/>
<comment type="caution">
    <text evidence="10">The sequence shown here is derived from an EMBL/GenBank/DDBJ whole genome shotgun (WGS) entry which is preliminary data.</text>
</comment>
<reference evidence="10" key="1">
    <citation type="submission" date="2020-07" db="EMBL/GenBank/DDBJ databases">
        <title>Clarias magur genome sequencing, assembly and annotation.</title>
        <authorList>
            <person name="Kushwaha B."/>
            <person name="Kumar R."/>
            <person name="Das P."/>
            <person name="Joshi C.G."/>
            <person name="Kumar D."/>
            <person name="Nagpure N.S."/>
            <person name="Pandey M."/>
            <person name="Agarwal S."/>
            <person name="Srivastava S."/>
            <person name="Singh M."/>
            <person name="Sahoo L."/>
            <person name="Jayasankar P."/>
            <person name="Meher P.K."/>
            <person name="Koringa P.G."/>
            <person name="Iquebal M.A."/>
            <person name="Das S.P."/>
            <person name="Bit A."/>
            <person name="Patnaik S."/>
            <person name="Patel N."/>
            <person name="Shah T.M."/>
            <person name="Hinsu A."/>
            <person name="Jena J.K."/>
        </authorList>
    </citation>
    <scope>NUCLEOTIDE SEQUENCE</scope>
    <source>
        <strain evidence="10">CIFAMagur01</strain>
        <tissue evidence="10">Testis</tissue>
    </source>
</reference>
<dbReference type="OrthoDB" id="10034655at2759"/>
<keyword evidence="5" id="KW-0732">Signal</keyword>
<comment type="subcellular location">
    <subcellularLocation>
        <location evidence="2">Golgi apparatus membrane</location>
        <topology evidence="2">Single-pass type I membrane protein</topology>
    </subcellularLocation>
</comment>
<evidence type="ECO:0000256" key="1">
    <source>
        <dbReference type="ARBA" id="ARBA00002154"/>
    </source>
</evidence>
<evidence type="ECO:0000256" key="8">
    <source>
        <dbReference type="ARBA" id="ARBA00023136"/>
    </source>
</evidence>
<evidence type="ECO:0000313" key="10">
    <source>
        <dbReference type="EMBL" id="KAF5895893.1"/>
    </source>
</evidence>
<accession>A0A8J4X728</accession>
<dbReference type="Pfam" id="PF06842">
    <property type="entry name" value="DUF1242"/>
    <property type="match status" value="1"/>
</dbReference>
<keyword evidence="6 9" id="KW-1133">Transmembrane helix</keyword>
<dbReference type="PANTHER" id="PTHR46815:SF1">
    <property type="entry name" value="PROTEIN KISH-B"/>
    <property type="match status" value="1"/>
</dbReference>
<evidence type="ECO:0000256" key="7">
    <source>
        <dbReference type="ARBA" id="ARBA00023034"/>
    </source>
</evidence>
<evidence type="ECO:0000256" key="4">
    <source>
        <dbReference type="ARBA" id="ARBA00022692"/>
    </source>
</evidence>
<evidence type="ECO:0000256" key="5">
    <source>
        <dbReference type="ARBA" id="ARBA00022729"/>
    </source>
</evidence>
<dbReference type="GO" id="GO:0000139">
    <property type="term" value="C:Golgi membrane"/>
    <property type="evidence" value="ECO:0007669"/>
    <property type="project" value="UniProtKB-SubCell"/>
</dbReference>
<comment type="function">
    <text evidence="1 9">Involved in the early part of the secretory pathway.</text>
</comment>
<dbReference type="InterPro" id="IPR009653">
    <property type="entry name" value="Ksh1"/>
</dbReference>
<keyword evidence="4 9" id="KW-0812">Transmembrane</keyword>
<evidence type="ECO:0000256" key="9">
    <source>
        <dbReference type="RuleBase" id="RU910717"/>
    </source>
</evidence>
<comment type="similarity">
    <text evidence="3 9">Belongs to the KISH family.</text>
</comment>
<feature type="transmembrane region" description="Helical" evidence="9">
    <location>
        <begin position="6"/>
        <end position="24"/>
    </location>
</feature>
<organism evidence="10 11">
    <name type="scientific">Clarias magur</name>
    <name type="common">Asian catfish</name>
    <name type="synonym">Macropteronotus magur</name>
    <dbReference type="NCBI Taxonomy" id="1594786"/>
    <lineage>
        <taxon>Eukaryota</taxon>
        <taxon>Metazoa</taxon>
        <taxon>Chordata</taxon>
        <taxon>Craniata</taxon>
        <taxon>Vertebrata</taxon>
        <taxon>Euteleostomi</taxon>
        <taxon>Actinopterygii</taxon>
        <taxon>Neopterygii</taxon>
        <taxon>Teleostei</taxon>
        <taxon>Ostariophysi</taxon>
        <taxon>Siluriformes</taxon>
        <taxon>Clariidae</taxon>
        <taxon>Clarias</taxon>
    </lineage>
</organism>
<gene>
    <name evidence="10" type="primary">tmem167b</name>
    <name evidence="10" type="ORF">DAT39_014416</name>
</gene>
<evidence type="ECO:0000256" key="3">
    <source>
        <dbReference type="ARBA" id="ARBA00008961"/>
    </source>
</evidence>
<evidence type="ECO:0000313" key="11">
    <source>
        <dbReference type="Proteomes" id="UP000727407"/>
    </source>
</evidence>
<sequence length="57" mass="6472">MTNAYSFDGILVFGLLFICTCAYLKKVPRLNSWLLSEKKGVWGVFYKGECLCVCRSV</sequence>
<dbReference type="EMBL" id="QNUK01000301">
    <property type="protein sequence ID" value="KAF5895893.1"/>
    <property type="molecule type" value="Genomic_DNA"/>
</dbReference>
<keyword evidence="11" id="KW-1185">Reference proteome</keyword>
<evidence type="ECO:0000256" key="2">
    <source>
        <dbReference type="ARBA" id="ARBA00004614"/>
    </source>
</evidence>
<dbReference type="AlphaFoldDB" id="A0A8J4X728"/>
<dbReference type="PANTHER" id="PTHR46815">
    <property type="entry name" value="PROTEIN KISH-B"/>
    <property type="match status" value="1"/>
</dbReference>
<dbReference type="Proteomes" id="UP000727407">
    <property type="component" value="Unassembled WGS sequence"/>
</dbReference>
<keyword evidence="7" id="KW-0333">Golgi apparatus</keyword>
<keyword evidence="8 9" id="KW-0472">Membrane</keyword>
<dbReference type="InterPro" id="IPR042863">
    <property type="entry name" value="Kish-B"/>
</dbReference>